<proteinExistence type="predicted"/>
<dbReference type="AlphaFoldDB" id="A0A3G8GY04"/>
<gene>
    <name evidence="2" type="ORF">EHF44_01630</name>
</gene>
<evidence type="ECO:0000256" key="1">
    <source>
        <dbReference type="SAM" id="MobiDB-lite"/>
    </source>
</evidence>
<feature type="compositionally biased region" description="Basic and acidic residues" evidence="1">
    <location>
        <begin position="68"/>
        <end position="82"/>
    </location>
</feature>
<sequence length="98" mass="10941">MDLEKPTNAREQMPSVTEFIDSLRKTFGKEEIDASIKTGLRNGSFFAIENGYVVGTPPPHALLEYERRQKAAEQQVHSDESSHNPTNSGALLRPQESI</sequence>
<dbReference type="RefSeq" id="WP_011229407.1">
    <property type="nucleotide sequence ID" value="NZ_CP033968.1"/>
</dbReference>
<dbReference type="Proteomes" id="UP000270411">
    <property type="component" value="Plasmid unnamed1"/>
</dbReference>
<reference evidence="3" key="1">
    <citation type="submission" date="2018-11" db="EMBL/GenBank/DDBJ databases">
        <title>FDA dAtabase for Regulatory Grade micrObial Sequences (FDA-ARGOS): Supporting development and validation of Infectious Disease Dx tests.</title>
        <authorList>
            <person name="Goldberg B."/>
            <person name="Campos J."/>
            <person name="Tallon L."/>
            <person name="Sadzewicz L."/>
            <person name="Zhao X."/>
            <person name="Vavikolanu K."/>
            <person name="Mehta A."/>
            <person name="Aluvathingal J."/>
            <person name="Nadendla S."/>
            <person name="Geyer C."/>
            <person name="Nandy P."/>
            <person name="Yan Y."/>
            <person name="Sichtig H."/>
        </authorList>
    </citation>
    <scope>NUCLEOTIDE SEQUENCE [LARGE SCALE GENOMIC DNA]</scope>
    <source>
        <strain evidence="3">FDAARGOS_614</strain>
        <plasmid evidence="3">unnamed1</plasmid>
    </source>
</reference>
<evidence type="ECO:0000313" key="2">
    <source>
        <dbReference type="EMBL" id="AZG12192.1"/>
    </source>
</evidence>
<dbReference type="KEGG" id="cpau:EHF44_01630"/>
<accession>A0A3G8GY04</accession>
<keyword evidence="2" id="KW-0614">Plasmid</keyword>
<protein>
    <submittedName>
        <fullName evidence="2">Uncharacterized protein</fullName>
    </submittedName>
</protein>
<evidence type="ECO:0000313" key="3">
    <source>
        <dbReference type="Proteomes" id="UP000270411"/>
    </source>
</evidence>
<name>A0A3G8GY04_9BURK</name>
<feature type="region of interest" description="Disordered" evidence="1">
    <location>
        <begin position="68"/>
        <end position="98"/>
    </location>
</feature>
<geneLocation type="plasmid" evidence="2">
    <name>unnamed1</name>
</geneLocation>
<dbReference type="GeneID" id="60825026"/>
<dbReference type="EMBL" id="CP033968">
    <property type="protein sequence ID" value="AZG12192.1"/>
    <property type="molecule type" value="Genomic_DNA"/>
</dbReference>
<organism evidence="2 3">
    <name type="scientific">Cupriavidus pauculus</name>
    <dbReference type="NCBI Taxonomy" id="82633"/>
    <lineage>
        <taxon>Bacteria</taxon>
        <taxon>Pseudomonadati</taxon>
        <taxon>Pseudomonadota</taxon>
        <taxon>Betaproteobacteria</taxon>
        <taxon>Burkholderiales</taxon>
        <taxon>Burkholderiaceae</taxon>
        <taxon>Cupriavidus</taxon>
    </lineage>
</organism>
<dbReference type="OrthoDB" id="9007604at2"/>